<dbReference type="Gene3D" id="3.30.70.120">
    <property type="match status" value="1"/>
</dbReference>
<dbReference type="NCBIfam" id="TIGR02937">
    <property type="entry name" value="sigma70-ECF"/>
    <property type="match status" value="1"/>
</dbReference>
<dbReference type="SUPFAM" id="SSF53335">
    <property type="entry name" value="S-adenosyl-L-methionine-dependent methyltransferases"/>
    <property type="match status" value="1"/>
</dbReference>
<accession>A0A8J4SQ44</accession>
<dbReference type="CDD" id="cd06171">
    <property type="entry name" value="Sigma70_r4"/>
    <property type="match status" value="1"/>
</dbReference>
<protein>
    <recommendedName>
        <fullName evidence="8">RNA polymerase principal sigma factor HrdB</fullName>
    </recommendedName>
</protein>
<evidence type="ECO:0000256" key="8">
    <source>
        <dbReference type="ARBA" id="ARBA00073948"/>
    </source>
</evidence>
<gene>
    <name evidence="14" type="ORF">G195_000455</name>
</gene>
<keyword evidence="7" id="KW-0804">Transcription</keyword>
<feature type="binding site" evidence="9">
    <location>
        <position position="566"/>
    </location>
    <ligand>
        <name>a divalent metal cation</name>
        <dbReference type="ChEBI" id="CHEBI:60240"/>
        <label>1</label>
    </ligand>
</feature>
<dbReference type="InterPro" id="IPR009042">
    <property type="entry name" value="RNA_pol_sigma70_r1_2"/>
</dbReference>
<dbReference type="Pfam" id="PF00140">
    <property type="entry name" value="Sigma70_r1_2"/>
    <property type="match status" value="1"/>
</dbReference>
<dbReference type="NCBIfam" id="TIGR00486">
    <property type="entry name" value="YbgI_SA1388"/>
    <property type="match status" value="1"/>
</dbReference>
<dbReference type="InterPro" id="IPR012760">
    <property type="entry name" value="RNA_pol_sigma_RpoD_C"/>
</dbReference>
<evidence type="ECO:0000259" key="12">
    <source>
        <dbReference type="PROSITE" id="PS00715"/>
    </source>
</evidence>
<dbReference type="EMBL" id="AOFI03000002">
    <property type="protein sequence ID" value="KAF4325819.1"/>
    <property type="molecule type" value="Genomic_DNA"/>
</dbReference>
<dbReference type="Pfam" id="PF04816">
    <property type="entry name" value="TrmK"/>
    <property type="match status" value="1"/>
</dbReference>
<dbReference type="FunFam" id="1.10.10.10:FF:000002">
    <property type="entry name" value="RNA polymerase sigma factor SigA"/>
    <property type="match status" value="1"/>
</dbReference>
<dbReference type="SUPFAM" id="SSF88946">
    <property type="entry name" value="Sigma2 domain of RNA polymerase sigma factors"/>
    <property type="match status" value="1"/>
</dbReference>
<feature type="binding site" evidence="9">
    <location>
        <position position="605"/>
    </location>
    <ligand>
        <name>a divalent metal cation</name>
        <dbReference type="ChEBI" id="CHEBI:60240"/>
        <label>1</label>
    </ligand>
</feature>
<keyword evidence="10" id="KW-0175">Coiled coil</keyword>
<dbReference type="Gene3D" id="1.10.10.10">
    <property type="entry name" value="Winged helix-like DNA-binding domain superfamily/Winged helix DNA-binding domain"/>
    <property type="match status" value="2"/>
</dbReference>
<dbReference type="PROSITE" id="PS00715">
    <property type="entry name" value="SIGMA70_1"/>
    <property type="match status" value="1"/>
</dbReference>
<dbReference type="SUPFAM" id="SSF102705">
    <property type="entry name" value="NIF3 (NGG1p interacting factor 3)-like"/>
    <property type="match status" value="1"/>
</dbReference>
<proteinExistence type="inferred from homology"/>
<keyword evidence="9" id="KW-0479">Metal-binding</keyword>
<evidence type="ECO:0000256" key="10">
    <source>
        <dbReference type="SAM" id="Coils"/>
    </source>
</evidence>
<evidence type="ECO:0000256" key="9">
    <source>
        <dbReference type="PIRSR" id="PIRSR602678-1"/>
    </source>
</evidence>
<keyword evidence="5" id="KW-0731">Sigma factor</keyword>
<dbReference type="HAMAP" id="MF_00963">
    <property type="entry name" value="Sigma70_RpoD_SigA"/>
    <property type="match status" value="1"/>
</dbReference>
<dbReference type="Gene3D" id="1.10.601.10">
    <property type="entry name" value="RNA Polymerase Primary Sigma Factor"/>
    <property type="match status" value="2"/>
</dbReference>
<dbReference type="Pfam" id="PF01784">
    <property type="entry name" value="DUF34_NIF3"/>
    <property type="match status" value="1"/>
</dbReference>
<comment type="caution">
    <text evidence="14">The sequence shown here is derived from an EMBL/GenBank/DDBJ whole genome shotgun (WGS) entry which is preliminary data.</text>
</comment>
<dbReference type="InterPro" id="IPR013324">
    <property type="entry name" value="RNA_pol_sigma_r3/r4-like"/>
</dbReference>
<dbReference type="NCBIfam" id="TIGR02393">
    <property type="entry name" value="RpoD_Cterm"/>
    <property type="match status" value="1"/>
</dbReference>
<evidence type="ECO:0000256" key="5">
    <source>
        <dbReference type="ARBA" id="ARBA00023082"/>
    </source>
</evidence>
<dbReference type="GO" id="GO:0016987">
    <property type="term" value="F:sigma factor activity"/>
    <property type="evidence" value="ECO:0007669"/>
    <property type="project" value="UniProtKB-KW"/>
</dbReference>
<dbReference type="InterPro" id="IPR007627">
    <property type="entry name" value="RNA_pol_sigma70_r2"/>
</dbReference>
<dbReference type="Pfam" id="PF04545">
    <property type="entry name" value="Sigma70_r4"/>
    <property type="match status" value="1"/>
</dbReference>
<name>A0A8J4SQ44_9STRA</name>
<dbReference type="InterPro" id="IPR002678">
    <property type="entry name" value="DUF34/NIF3"/>
</dbReference>
<reference evidence="14" key="2">
    <citation type="submission" date="2020-02" db="EMBL/GenBank/DDBJ databases">
        <authorList>
            <person name="Studholme D.J."/>
        </authorList>
    </citation>
    <scope>NUCLEOTIDE SEQUENCE</scope>
    <source>
        <strain evidence="14">00238/432</strain>
    </source>
</reference>
<dbReference type="Pfam" id="PF04542">
    <property type="entry name" value="Sigma70_r2"/>
    <property type="match status" value="1"/>
</dbReference>
<dbReference type="GO" id="GO:0160105">
    <property type="term" value="F:tRNA (adenine(22)-N1)-methyltransferase activity"/>
    <property type="evidence" value="ECO:0007669"/>
    <property type="project" value="InterPro"/>
</dbReference>
<dbReference type="Gene3D" id="3.40.50.150">
    <property type="entry name" value="Vaccinia Virus protein VP39"/>
    <property type="match status" value="1"/>
</dbReference>
<keyword evidence="4" id="KW-0805">Transcription regulation</keyword>
<evidence type="ECO:0000256" key="6">
    <source>
        <dbReference type="ARBA" id="ARBA00023125"/>
    </source>
</evidence>
<evidence type="ECO:0000256" key="4">
    <source>
        <dbReference type="ARBA" id="ARBA00023015"/>
    </source>
</evidence>
<dbReference type="InterPro" id="IPR028630">
    <property type="entry name" value="Sigma70_RpoD"/>
</dbReference>
<evidence type="ECO:0000256" key="3">
    <source>
        <dbReference type="ARBA" id="ARBA00022490"/>
    </source>
</evidence>
<dbReference type="AlphaFoldDB" id="A0A8J4SQ44"/>
<evidence type="ECO:0000256" key="7">
    <source>
        <dbReference type="ARBA" id="ARBA00023163"/>
    </source>
</evidence>
<dbReference type="InterPro" id="IPR013325">
    <property type="entry name" value="RNA_pol_sigma_r2"/>
</dbReference>
<dbReference type="InterPro" id="IPR050239">
    <property type="entry name" value="Sigma-70_RNA_pol_init_factors"/>
</dbReference>
<evidence type="ECO:0000256" key="2">
    <source>
        <dbReference type="ARBA" id="ARBA00007788"/>
    </source>
</evidence>
<keyword evidence="6" id="KW-0238">DNA-binding</keyword>
<dbReference type="Proteomes" id="UP000702964">
    <property type="component" value="Unassembled WGS sequence"/>
</dbReference>
<dbReference type="SUPFAM" id="SSF88659">
    <property type="entry name" value="Sigma3 and sigma4 domains of RNA polymerase sigma factors"/>
    <property type="match status" value="2"/>
</dbReference>
<feature type="coiled-coil region" evidence="10">
    <location>
        <begin position="251"/>
        <end position="278"/>
    </location>
</feature>
<dbReference type="GO" id="GO:0006352">
    <property type="term" value="P:DNA-templated transcription initiation"/>
    <property type="evidence" value="ECO:0007669"/>
    <property type="project" value="InterPro"/>
</dbReference>
<keyword evidence="3" id="KW-0963">Cytoplasm</keyword>
<dbReference type="InterPro" id="IPR007630">
    <property type="entry name" value="RNA_pol_sigma70_r4"/>
</dbReference>
<feature type="binding site" evidence="9">
    <location>
        <position position="814"/>
    </location>
    <ligand>
        <name>a divalent metal cation</name>
        <dbReference type="ChEBI" id="CHEBI:60240"/>
        <label>1</label>
    </ligand>
</feature>
<evidence type="ECO:0000313" key="15">
    <source>
        <dbReference type="Proteomes" id="UP000702964"/>
    </source>
</evidence>
<comment type="similarity">
    <text evidence="2">Belongs to the sigma-70 factor family.</text>
</comment>
<sequence>MDEFYEQLSDLGIDVVNENDEEVTLRPSEDSENNTREGDDEFHFDDDLSLPPGIKINDPVRMYLKEIGRVPLLSADDEVELAKRIENGDEEAKRRLAEANLRLVVSIAKRYVGRGMLFLDLIQEGNMGLIKAVEKFDHKKGYKFSTYATWWIRQAITRAIADQARTIRIPVHMVETINKLIRVSRQLLQELGREPTPEEIAAEMDLSVEKVREITKIAQEPVSLETPIGEEDDSHLGDFIEDQEALAPADAAAYELLKEQLEDVLDTLTEREENVLRLRFGLDDGRTRTLEEVGKVFGVTRERIRQIEAKALRKLRHPSRTAVRSGKAASAVAGEVNPGPYEAARKQVSDAGLKERITVRRGDGLDVISAGEVDVVTIAGMGGALIASILDRGLSKLDEVKLLILQPNVGEDILRRWLLEHHWVVVAEQLLEEDGKVYEIITAMPQELSPIANEEVYRARPLEGGVELTSDLLLRMGPYLTDRPTDVFFAKWESEIVKLQSVVQSISKSDQDSSREKAAEVEHLIVNLKELGSLQKEITHVLIALDVTNEVVDEAIRIGANLIIAHHAIIFRPVKSLSTDTPMGKLYEKLIKHDIAVYISHTNLDVAEGGMNDWMAEAIGIESKESLEDVLQAILEAGAGSIGQYNKCSFNTEGTGTFVPGEGTQPFIGTEGQMERVEEIRIETIVPQSLRSKVVQAMLKAHPYEEVAYDLYAMDLKGRTLGLGRLGTLKQPKTLGELVEVVKAQLDVPYVRVVGDLTRQIKKAAVLGGSGSRYTLPARFKGADVIVTGDIDYHTAHDALMAGMCIIDAGHNAEKIMKPKTADWLRSRLEDKRYETKVTASEVNTEVFQFI</sequence>
<dbReference type="InterPro" id="IPR007624">
    <property type="entry name" value="RNA_pol_sigma70_r3"/>
</dbReference>
<comment type="similarity">
    <text evidence="1">Belongs to the GTP cyclohydrolase I type 2/NIF3 family.</text>
</comment>
<dbReference type="PRINTS" id="PR00046">
    <property type="entry name" value="SIGMA70FCT"/>
</dbReference>
<dbReference type="InterPro" id="IPR014284">
    <property type="entry name" value="RNA_pol_sigma-70_dom"/>
</dbReference>
<dbReference type="InterPro" id="IPR036069">
    <property type="entry name" value="DUF34/NIF3_sf"/>
</dbReference>
<dbReference type="Pfam" id="PF04539">
    <property type="entry name" value="Sigma70_r3"/>
    <property type="match status" value="1"/>
</dbReference>
<feature type="binding site" evidence="9">
    <location>
        <position position="567"/>
    </location>
    <ligand>
        <name>a divalent metal cation</name>
        <dbReference type="ChEBI" id="CHEBI:60240"/>
        <label>1</label>
    </ligand>
</feature>
<evidence type="ECO:0000313" key="14">
    <source>
        <dbReference type="EMBL" id="KAF4325819.1"/>
    </source>
</evidence>
<dbReference type="FunFam" id="1.10.10.10:FF:000004">
    <property type="entry name" value="RNA polymerase sigma factor SigA"/>
    <property type="match status" value="1"/>
</dbReference>
<dbReference type="GO" id="GO:0003677">
    <property type="term" value="F:DNA binding"/>
    <property type="evidence" value="ECO:0007669"/>
    <property type="project" value="UniProtKB-KW"/>
</dbReference>
<dbReference type="InterPro" id="IPR006901">
    <property type="entry name" value="TrmK"/>
</dbReference>
<dbReference type="InterPro" id="IPR015867">
    <property type="entry name" value="N-reg_PII/ATP_PRibTrfase_C"/>
</dbReference>
<dbReference type="PANTHER" id="PTHR30603">
    <property type="entry name" value="RNA POLYMERASE SIGMA FACTOR RPO"/>
    <property type="match status" value="1"/>
</dbReference>
<dbReference type="InterPro" id="IPR036388">
    <property type="entry name" value="WH-like_DNA-bd_sf"/>
</dbReference>
<dbReference type="PROSITE" id="PS00716">
    <property type="entry name" value="SIGMA70_2"/>
    <property type="match status" value="1"/>
</dbReference>
<feature type="domain" description="RNA polymerase sigma-70" evidence="13">
    <location>
        <begin position="289"/>
        <end position="315"/>
    </location>
</feature>
<feature type="binding site" evidence="9">
    <location>
        <position position="811"/>
    </location>
    <ligand>
        <name>a divalent metal cation</name>
        <dbReference type="ChEBI" id="CHEBI:60240"/>
        <label>1</label>
    </ligand>
</feature>
<feature type="region of interest" description="Disordered" evidence="11">
    <location>
        <begin position="17"/>
        <end position="45"/>
    </location>
</feature>
<dbReference type="FunFam" id="3.40.1390.30:FF:000001">
    <property type="entry name" value="GTP cyclohydrolase 1 type 2"/>
    <property type="match status" value="1"/>
</dbReference>
<feature type="compositionally biased region" description="Basic and acidic residues" evidence="11">
    <location>
        <begin position="23"/>
        <end position="37"/>
    </location>
</feature>
<dbReference type="NCBIfam" id="NF006666">
    <property type="entry name" value="PRK09210.1"/>
    <property type="match status" value="1"/>
</dbReference>
<dbReference type="Gene3D" id="3.40.1390.30">
    <property type="entry name" value="NIF3 (NGG1p interacting factor 3)-like"/>
    <property type="match status" value="1"/>
</dbReference>
<reference evidence="14" key="1">
    <citation type="journal article" date="2015" name="Genom Data">
        <title>Draft genome sequences of Phytophthora kernoviae and Phytophthora ramorum lineage EU2 from Scotland.</title>
        <authorList>
            <person name="Sambles C."/>
            <person name="Schlenzig A."/>
            <person name="O'Neill P."/>
            <person name="Grant M."/>
            <person name="Studholme D.J."/>
        </authorList>
    </citation>
    <scope>NUCLEOTIDE SEQUENCE</scope>
    <source>
        <strain evidence="14">00238/432</strain>
    </source>
</reference>
<dbReference type="InterPro" id="IPR029063">
    <property type="entry name" value="SAM-dependent_MTases_sf"/>
</dbReference>
<evidence type="ECO:0000256" key="1">
    <source>
        <dbReference type="ARBA" id="ARBA00006964"/>
    </source>
</evidence>
<dbReference type="PANTHER" id="PTHR30603:SF60">
    <property type="entry name" value="RNA POLYMERASE SIGMA FACTOR RPOD"/>
    <property type="match status" value="1"/>
</dbReference>
<evidence type="ECO:0000259" key="13">
    <source>
        <dbReference type="PROSITE" id="PS00716"/>
    </source>
</evidence>
<dbReference type="GO" id="GO:0046872">
    <property type="term" value="F:metal ion binding"/>
    <property type="evidence" value="ECO:0007669"/>
    <property type="project" value="UniProtKB-KW"/>
</dbReference>
<evidence type="ECO:0000256" key="11">
    <source>
        <dbReference type="SAM" id="MobiDB-lite"/>
    </source>
</evidence>
<organism evidence="14 15">
    <name type="scientific">Phytophthora kernoviae 00238/432</name>
    <dbReference type="NCBI Taxonomy" id="1284355"/>
    <lineage>
        <taxon>Eukaryota</taxon>
        <taxon>Sar</taxon>
        <taxon>Stramenopiles</taxon>
        <taxon>Oomycota</taxon>
        <taxon>Peronosporomycetes</taxon>
        <taxon>Peronosporales</taxon>
        <taxon>Peronosporaceae</taxon>
        <taxon>Phytophthora</taxon>
    </lineage>
</organism>
<dbReference type="InterPro" id="IPR000943">
    <property type="entry name" value="RNA_pol_sigma70"/>
</dbReference>
<dbReference type="FunFam" id="1.10.601.10:FF:000001">
    <property type="entry name" value="RNA polymerase sigma factor SigA"/>
    <property type="match status" value="1"/>
</dbReference>
<feature type="domain" description="RNA polymerase sigma-70" evidence="12">
    <location>
        <begin position="120"/>
        <end position="133"/>
    </location>
</feature>